<dbReference type="AlphaFoldDB" id="M0E644"/>
<dbReference type="InterPro" id="IPR000182">
    <property type="entry name" value="GNAT_dom"/>
</dbReference>
<dbReference type="EMBL" id="AOJD01000004">
    <property type="protein sequence ID" value="ELZ41829.1"/>
    <property type="molecule type" value="Genomic_DNA"/>
</dbReference>
<dbReference type="InterPro" id="IPR016181">
    <property type="entry name" value="Acyl_CoA_acyltransferase"/>
</dbReference>
<dbReference type="GO" id="GO:1990189">
    <property type="term" value="F:protein N-terminal-serine acetyltransferase activity"/>
    <property type="evidence" value="ECO:0007669"/>
    <property type="project" value="TreeGrafter"/>
</dbReference>
<protein>
    <submittedName>
        <fullName evidence="2">GCN5-related N-acetyltransferase</fullName>
    </submittedName>
</protein>
<keyword evidence="3" id="KW-1185">Reference proteome</keyword>
<organism evidence="2 3">
    <name type="scientific">Halorubrum tebenquichense DSM 14210</name>
    <dbReference type="NCBI Taxonomy" id="1227485"/>
    <lineage>
        <taxon>Archaea</taxon>
        <taxon>Methanobacteriati</taxon>
        <taxon>Methanobacteriota</taxon>
        <taxon>Stenosarchaea group</taxon>
        <taxon>Halobacteria</taxon>
        <taxon>Halobacteriales</taxon>
        <taxon>Haloferacaceae</taxon>
        <taxon>Halorubrum</taxon>
    </lineage>
</organism>
<comment type="caution">
    <text evidence="2">The sequence shown here is derived from an EMBL/GenBank/DDBJ whole genome shotgun (WGS) entry which is preliminary data.</text>
</comment>
<dbReference type="PANTHER" id="PTHR43441:SF11">
    <property type="entry name" value="RIBOSOMAL-PROTEIN-SERINE ACETYLTRANSFERASE"/>
    <property type="match status" value="1"/>
</dbReference>
<dbReference type="Proteomes" id="UP000011523">
    <property type="component" value="Unassembled WGS sequence"/>
</dbReference>
<dbReference type="PANTHER" id="PTHR43441">
    <property type="entry name" value="RIBOSOMAL-PROTEIN-SERINE ACETYLTRANSFERASE"/>
    <property type="match status" value="1"/>
</dbReference>
<sequence>MTPSQVAGSVFPDCDDPRFVFPETIETDRLRLAARSPEAVDLDECYRICSSDPGIEEVTEHVTWDPHETKKETQEFLERGRERFDDGEAATYVIRPREGEDGAGEIAGFGGFDVEWDRRTANLGVWLRKRFWGRGYSGERAAALARVAFDDLDLDVVAVSHHPDNEASRRAIEEYVDRLGGRREGRLRNALAFADGSVHDEVRYTISQAEWRAATE</sequence>
<accession>M0E644</accession>
<dbReference type="PATRIC" id="fig|1227485.3.peg.137"/>
<reference evidence="2 3" key="1">
    <citation type="journal article" date="2014" name="PLoS Genet.">
        <title>Phylogenetically driven sequencing of extremely halophilic archaea reveals strategies for static and dynamic osmo-response.</title>
        <authorList>
            <person name="Becker E.A."/>
            <person name="Seitzer P.M."/>
            <person name="Tritt A."/>
            <person name="Larsen D."/>
            <person name="Krusor M."/>
            <person name="Yao A.I."/>
            <person name="Wu D."/>
            <person name="Madern D."/>
            <person name="Eisen J.A."/>
            <person name="Darling A.E."/>
            <person name="Facciotti M.T."/>
        </authorList>
    </citation>
    <scope>NUCLEOTIDE SEQUENCE [LARGE SCALE GENOMIC DNA]</scope>
    <source>
        <strain evidence="2 3">DSM 14210</strain>
    </source>
</reference>
<gene>
    <name evidence="2" type="ORF">C472_00721</name>
</gene>
<proteinExistence type="predicted"/>
<evidence type="ECO:0000313" key="2">
    <source>
        <dbReference type="EMBL" id="ELZ41829.1"/>
    </source>
</evidence>
<dbReference type="Gene3D" id="3.40.630.30">
    <property type="match status" value="1"/>
</dbReference>
<dbReference type="SUPFAM" id="SSF55729">
    <property type="entry name" value="Acyl-CoA N-acyltransferases (Nat)"/>
    <property type="match status" value="1"/>
</dbReference>
<keyword evidence="2" id="KW-0808">Transferase</keyword>
<evidence type="ECO:0000259" key="1">
    <source>
        <dbReference type="PROSITE" id="PS51186"/>
    </source>
</evidence>
<dbReference type="GO" id="GO:0005737">
    <property type="term" value="C:cytoplasm"/>
    <property type="evidence" value="ECO:0007669"/>
    <property type="project" value="TreeGrafter"/>
</dbReference>
<evidence type="ECO:0000313" key="3">
    <source>
        <dbReference type="Proteomes" id="UP000011523"/>
    </source>
</evidence>
<dbReference type="PROSITE" id="PS51186">
    <property type="entry name" value="GNAT"/>
    <property type="match status" value="1"/>
</dbReference>
<name>M0E644_9EURY</name>
<feature type="domain" description="N-acetyltransferase" evidence="1">
    <location>
        <begin position="53"/>
        <end position="207"/>
    </location>
</feature>
<dbReference type="InterPro" id="IPR051908">
    <property type="entry name" value="Ribosomal_N-acetyltransferase"/>
</dbReference>
<dbReference type="GO" id="GO:0008999">
    <property type="term" value="F:protein-N-terminal-alanine acetyltransferase activity"/>
    <property type="evidence" value="ECO:0007669"/>
    <property type="project" value="TreeGrafter"/>
</dbReference>
<dbReference type="Pfam" id="PF13302">
    <property type="entry name" value="Acetyltransf_3"/>
    <property type="match status" value="1"/>
</dbReference>